<sequence>MVTGTSFRRARTLRRAGLAVACGALVTLAVVLVRNSGDEGAASMWVSVVSAVLSVCAFAVDLARGAESEEPGAAGAPEAGRRQAADALADAVGVQWSAEARRRRLHDPGPLDVRWTRVGPPLANQEPGTPVPPPRDGDQRLMRVVEAFRAVPSGRLVVLGEPGAGKSVVAVRFVLGALDARQAGDPVPVLFPLAGWDPCSSSLRGWLADRLAEDYGSLAAPVADGRTLARELIDAGLVLPVLDGFDEIPRAAHESAVRSLNSELDDRLPALLTCRTADWAEAVRQGGVLTAADVVQLRPLDLATTRAYLTRTARHSTAWAPVLEAPPAQLVEALRSPLMVTLARTVYEDPSRDPAELTDADRFPTADRVEEHLLDAFVPTAFAGPGTAWHPQAAHRWLSRLARDLPDSGATLAWWELPAAMPRPLRVIGPAVVALLATAALLVPLAVHGGGVIANWDSTPSALLNFAGILTGLCFGLAYLLPPTPETPQGPRWLARTALRTTAAAAVAGVGIGLLVPPLVSSRLGAVITPRAAWYLNGCCFGLILSMMFAVAGLSRRPAPLSLPWVGSPSGPQAVRALGALVLFAGLAVYGYTGERVTAVTCVVAGLVLLLAGLGRRTDRPNGSYVAPATALRGFARGLLRGLVACTLIGVCAGAVVGVISGAFAAVQIHSAPDWAPGKEIGDWRLARTADGRRSVQSTAPQEVLLVERSALDAPFAVAKGARISKDQQTGAFKGRVTIHHAPDGGWATKWQGTPSAWRGRQVDAHNLVLALPHQVRLWLVHRDVSSVVLDAVGPMVAFGVLVGAIGGCASGVYRALNTPSDTIRALGPHSTLRTDRTATLVRSAVAALLAGAVCLLLIAVTGRGSTLGTMHTELWVPVGTSALALSAWGRTATARAWLALTGRAPWRLTTFLADAHRQGVLRQTGARYEFRHERLRRHLAGTAPAGTGHPSALRPVACWTAIAVTAYALAYATGRPLLDDPPSTLLDPSESAQVITAAGALSTAVGMSVAAVVKAVALLIHTGADRERARTGRRPPLPEPEGQPAPSDDRV</sequence>
<keyword evidence="2" id="KW-0472">Membrane</keyword>
<accession>A0A7J0CBV1</accession>
<feature type="transmembrane region" description="Helical" evidence="2">
    <location>
        <begin position="796"/>
        <end position="817"/>
    </location>
</feature>
<keyword evidence="5" id="KW-1185">Reference proteome</keyword>
<feature type="transmembrane region" description="Helical" evidence="2">
    <location>
        <begin position="643"/>
        <end position="667"/>
    </location>
</feature>
<evidence type="ECO:0000256" key="1">
    <source>
        <dbReference type="SAM" id="MobiDB-lite"/>
    </source>
</evidence>
<feature type="domain" description="NACHT" evidence="3">
    <location>
        <begin position="156"/>
        <end position="314"/>
    </location>
</feature>
<feature type="transmembrane region" description="Helical" evidence="2">
    <location>
        <begin position="12"/>
        <end position="32"/>
    </location>
</feature>
<dbReference type="Proteomes" id="UP000498980">
    <property type="component" value="Unassembled WGS sequence"/>
</dbReference>
<dbReference type="InterPro" id="IPR027417">
    <property type="entry name" value="P-loop_NTPase"/>
</dbReference>
<feature type="region of interest" description="Disordered" evidence="1">
    <location>
        <begin position="1026"/>
        <end position="1052"/>
    </location>
</feature>
<dbReference type="Pfam" id="PF05729">
    <property type="entry name" value="NACHT"/>
    <property type="match status" value="1"/>
</dbReference>
<evidence type="ECO:0000256" key="2">
    <source>
        <dbReference type="SAM" id="Phobius"/>
    </source>
</evidence>
<dbReference type="AlphaFoldDB" id="A0A7J0CBV1"/>
<evidence type="ECO:0000259" key="3">
    <source>
        <dbReference type="Pfam" id="PF05729"/>
    </source>
</evidence>
<feature type="transmembrane region" description="Helical" evidence="2">
    <location>
        <begin position="532"/>
        <end position="554"/>
    </location>
</feature>
<proteinExistence type="predicted"/>
<keyword evidence="2" id="KW-0812">Transmembrane</keyword>
<feature type="transmembrane region" description="Helical" evidence="2">
    <location>
        <begin position="574"/>
        <end position="592"/>
    </location>
</feature>
<feature type="transmembrane region" description="Helical" evidence="2">
    <location>
        <begin position="995"/>
        <end position="1021"/>
    </location>
</feature>
<feature type="transmembrane region" description="Helical" evidence="2">
    <location>
        <begin position="462"/>
        <end position="481"/>
    </location>
</feature>
<comment type="caution">
    <text evidence="4">The sequence shown here is derived from an EMBL/GenBank/DDBJ whole genome shotgun (WGS) entry which is preliminary data.</text>
</comment>
<feature type="transmembrane region" description="Helical" evidence="2">
    <location>
        <begin position="431"/>
        <end position="456"/>
    </location>
</feature>
<feature type="transmembrane region" description="Helical" evidence="2">
    <location>
        <begin position="957"/>
        <end position="975"/>
    </location>
</feature>
<name>A0A7J0CBV1_9ACTN</name>
<feature type="transmembrane region" description="Helical" evidence="2">
    <location>
        <begin position="838"/>
        <end position="863"/>
    </location>
</feature>
<keyword evidence="2" id="KW-1133">Transmembrane helix</keyword>
<feature type="region of interest" description="Disordered" evidence="1">
    <location>
        <begin position="109"/>
        <end position="137"/>
    </location>
</feature>
<protein>
    <recommendedName>
        <fullName evidence="3">NACHT domain-containing protein</fullName>
    </recommendedName>
</protein>
<evidence type="ECO:0000313" key="4">
    <source>
        <dbReference type="EMBL" id="GFM99981.1"/>
    </source>
</evidence>
<evidence type="ECO:0000313" key="5">
    <source>
        <dbReference type="Proteomes" id="UP000498980"/>
    </source>
</evidence>
<organism evidence="4 5">
    <name type="scientific">Streptomyces fulvorobeus</name>
    <dbReference type="NCBI Taxonomy" id="284028"/>
    <lineage>
        <taxon>Bacteria</taxon>
        <taxon>Bacillati</taxon>
        <taxon>Actinomycetota</taxon>
        <taxon>Actinomycetes</taxon>
        <taxon>Kitasatosporales</taxon>
        <taxon>Streptomycetaceae</taxon>
        <taxon>Streptomyces</taxon>
    </lineage>
</organism>
<dbReference type="InterPro" id="IPR007111">
    <property type="entry name" value="NACHT_NTPase"/>
</dbReference>
<dbReference type="Gene3D" id="3.40.50.300">
    <property type="entry name" value="P-loop containing nucleotide triphosphate hydrolases"/>
    <property type="match status" value="1"/>
</dbReference>
<gene>
    <name evidence="4" type="ORF">Sfulv_47920</name>
</gene>
<feature type="transmembrane region" description="Helical" evidence="2">
    <location>
        <begin position="598"/>
        <end position="615"/>
    </location>
</feature>
<reference evidence="4 5" key="1">
    <citation type="submission" date="2020-05" db="EMBL/GenBank/DDBJ databases">
        <title>Whole genome shotgun sequence of Streptomyces fulvorobeus NBRC 15897.</title>
        <authorList>
            <person name="Komaki H."/>
            <person name="Tamura T."/>
        </authorList>
    </citation>
    <scope>NUCLEOTIDE SEQUENCE [LARGE SCALE GENOMIC DNA]</scope>
    <source>
        <strain evidence="4 5">NBRC 15897</strain>
    </source>
</reference>
<feature type="transmembrane region" description="Helical" evidence="2">
    <location>
        <begin position="502"/>
        <end position="520"/>
    </location>
</feature>
<dbReference type="EMBL" id="BLWC01000001">
    <property type="protein sequence ID" value="GFM99981.1"/>
    <property type="molecule type" value="Genomic_DNA"/>
</dbReference>